<organism evidence="2 3">
    <name type="scientific">Latilactobacillus graminis DSM 20719</name>
    <dbReference type="NCBI Taxonomy" id="1423752"/>
    <lineage>
        <taxon>Bacteria</taxon>
        <taxon>Bacillati</taxon>
        <taxon>Bacillota</taxon>
        <taxon>Bacilli</taxon>
        <taxon>Lactobacillales</taxon>
        <taxon>Lactobacillaceae</taxon>
        <taxon>Latilactobacillus</taxon>
    </lineage>
</organism>
<accession>A0AA89I0U9</accession>
<gene>
    <name evidence="2" type="ORF">FC90_GL000962</name>
</gene>
<keyword evidence="1" id="KW-1133">Transmembrane helix</keyword>
<dbReference type="AlphaFoldDB" id="A0AA89I0U9"/>
<dbReference type="EMBL" id="AYZB01000035">
    <property type="protein sequence ID" value="KRM22360.1"/>
    <property type="molecule type" value="Genomic_DNA"/>
</dbReference>
<sequence length="60" mass="6763">MYQSNFDEYVKPILKKILLVVVLIILALLVGQMIGFAIGGQNPFAVFLPSTWSHIINFLQ</sequence>
<evidence type="ECO:0000256" key="1">
    <source>
        <dbReference type="SAM" id="Phobius"/>
    </source>
</evidence>
<comment type="caution">
    <text evidence="2">The sequence shown here is derived from an EMBL/GenBank/DDBJ whole genome shotgun (WGS) entry which is preliminary data.</text>
</comment>
<name>A0AA89I0U9_9LACO</name>
<evidence type="ECO:0000313" key="3">
    <source>
        <dbReference type="Proteomes" id="UP000050823"/>
    </source>
</evidence>
<keyword evidence="1" id="KW-0472">Membrane</keyword>
<protein>
    <recommendedName>
        <fullName evidence="4">DNA-directed RNA polymerase subunit beta</fullName>
    </recommendedName>
</protein>
<keyword evidence="1" id="KW-0812">Transmembrane</keyword>
<dbReference type="Pfam" id="PF11772">
    <property type="entry name" value="EpuA"/>
    <property type="match status" value="1"/>
</dbReference>
<evidence type="ECO:0000313" key="2">
    <source>
        <dbReference type="EMBL" id="KRM22360.1"/>
    </source>
</evidence>
<reference evidence="2 3" key="1">
    <citation type="journal article" date="2015" name="Genome Announc.">
        <title>Expanding the biotechnology potential of lactobacilli through comparative genomics of 213 strains and associated genera.</title>
        <authorList>
            <person name="Sun Z."/>
            <person name="Harris H.M."/>
            <person name="McCann A."/>
            <person name="Guo C."/>
            <person name="Argimon S."/>
            <person name="Zhang W."/>
            <person name="Yang X."/>
            <person name="Jeffery I.B."/>
            <person name="Cooney J.C."/>
            <person name="Kagawa T.F."/>
            <person name="Liu W."/>
            <person name="Song Y."/>
            <person name="Salvetti E."/>
            <person name="Wrobel A."/>
            <person name="Rasinkangas P."/>
            <person name="Parkhill J."/>
            <person name="Rea M.C."/>
            <person name="O'Sullivan O."/>
            <person name="Ritari J."/>
            <person name="Douillard F.P."/>
            <person name="Paul Ross R."/>
            <person name="Yang R."/>
            <person name="Briner A.E."/>
            <person name="Felis G.E."/>
            <person name="de Vos W.M."/>
            <person name="Barrangou R."/>
            <person name="Klaenhammer T.R."/>
            <person name="Caufield P.W."/>
            <person name="Cui Y."/>
            <person name="Zhang H."/>
            <person name="O'Toole P.W."/>
        </authorList>
    </citation>
    <scope>NUCLEOTIDE SEQUENCE [LARGE SCALE GENOMIC DNA]</scope>
    <source>
        <strain evidence="2 3">DSM 20719</strain>
    </source>
</reference>
<feature type="transmembrane region" description="Helical" evidence="1">
    <location>
        <begin position="17"/>
        <end position="38"/>
    </location>
</feature>
<dbReference type="Proteomes" id="UP000050823">
    <property type="component" value="Unassembled WGS sequence"/>
</dbReference>
<evidence type="ECO:0008006" key="4">
    <source>
        <dbReference type="Google" id="ProtNLM"/>
    </source>
</evidence>
<proteinExistence type="predicted"/>
<dbReference type="RefSeq" id="WP_057908342.1">
    <property type="nucleotide sequence ID" value="NZ_AYZB01000035.1"/>
</dbReference>
<dbReference type="InterPro" id="IPR024596">
    <property type="entry name" value="RNApol_su_b/EpuA"/>
</dbReference>